<feature type="transmembrane region" description="Helical" evidence="2">
    <location>
        <begin position="44"/>
        <end position="63"/>
    </location>
</feature>
<organism evidence="4 5">
    <name type="scientific">Aliidiomarina taiwanensis</name>
    <dbReference type="NCBI Taxonomy" id="946228"/>
    <lineage>
        <taxon>Bacteria</taxon>
        <taxon>Pseudomonadati</taxon>
        <taxon>Pseudomonadota</taxon>
        <taxon>Gammaproteobacteria</taxon>
        <taxon>Alteromonadales</taxon>
        <taxon>Idiomarinaceae</taxon>
        <taxon>Aliidiomarina</taxon>
    </lineage>
</organism>
<dbReference type="Pfam" id="PF01790">
    <property type="entry name" value="LGT"/>
    <property type="match status" value="1"/>
</dbReference>
<evidence type="ECO:0000259" key="3">
    <source>
        <dbReference type="PROSITE" id="PS51352"/>
    </source>
</evidence>
<dbReference type="OrthoDB" id="9799347at2"/>
<evidence type="ECO:0000256" key="2">
    <source>
        <dbReference type="SAM" id="Phobius"/>
    </source>
</evidence>
<dbReference type="PROSITE" id="PS00194">
    <property type="entry name" value="THIOREDOXIN_1"/>
    <property type="match status" value="1"/>
</dbReference>
<dbReference type="GO" id="GO:0042158">
    <property type="term" value="P:lipoprotein biosynthetic process"/>
    <property type="evidence" value="ECO:0007669"/>
    <property type="project" value="InterPro"/>
</dbReference>
<dbReference type="PANTHER" id="PTHR42852:SF13">
    <property type="entry name" value="PROTEIN DIPZ"/>
    <property type="match status" value="1"/>
</dbReference>
<proteinExistence type="predicted"/>
<dbReference type="PANTHER" id="PTHR42852">
    <property type="entry name" value="THIOL:DISULFIDE INTERCHANGE PROTEIN DSBE"/>
    <property type="match status" value="1"/>
</dbReference>
<feature type="transmembrane region" description="Helical" evidence="2">
    <location>
        <begin position="12"/>
        <end position="32"/>
    </location>
</feature>
<comment type="caution">
    <text evidence="4">The sequence shown here is derived from an EMBL/GenBank/DDBJ whole genome shotgun (WGS) entry which is preliminary data.</text>
</comment>
<accession>A0A432XA67</accession>
<evidence type="ECO:0000313" key="4">
    <source>
        <dbReference type="EMBL" id="RUO44305.1"/>
    </source>
</evidence>
<protein>
    <submittedName>
        <fullName evidence="4">Redoxin</fullName>
    </submittedName>
</protein>
<dbReference type="CDD" id="cd02966">
    <property type="entry name" value="TlpA_like_family"/>
    <property type="match status" value="1"/>
</dbReference>
<dbReference type="GO" id="GO:0005886">
    <property type="term" value="C:plasma membrane"/>
    <property type="evidence" value="ECO:0007669"/>
    <property type="project" value="InterPro"/>
</dbReference>
<reference evidence="4 5" key="1">
    <citation type="journal article" date="2011" name="Front. Microbiol.">
        <title>Genomic signatures of strain selection and enhancement in Bacillus atrophaeus var. globigii, a historical biowarfare simulant.</title>
        <authorList>
            <person name="Gibbons H.S."/>
            <person name="Broomall S.M."/>
            <person name="McNew L.A."/>
            <person name="Daligault H."/>
            <person name="Chapman C."/>
            <person name="Bruce D."/>
            <person name="Karavis M."/>
            <person name="Krepps M."/>
            <person name="McGregor P.A."/>
            <person name="Hong C."/>
            <person name="Park K.H."/>
            <person name="Akmal A."/>
            <person name="Feldman A."/>
            <person name="Lin J.S."/>
            <person name="Chang W.E."/>
            <person name="Higgs B.W."/>
            <person name="Demirev P."/>
            <person name="Lindquist J."/>
            <person name="Liem A."/>
            <person name="Fochler E."/>
            <person name="Read T.D."/>
            <person name="Tapia R."/>
            <person name="Johnson S."/>
            <person name="Bishop-Lilly K.A."/>
            <person name="Detter C."/>
            <person name="Han C."/>
            <person name="Sozhamannan S."/>
            <person name="Rosenzweig C.N."/>
            <person name="Skowronski E.W."/>
        </authorList>
    </citation>
    <scope>NUCLEOTIDE SEQUENCE [LARGE SCALE GENOMIC DNA]</scope>
    <source>
        <strain evidence="4 5">AIT1</strain>
    </source>
</reference>
<sequence>MSVSFGPFGFALSHLIFFAACAAALGLASFLGRNSNNSKNKVSDTLFLSLIVAVLVARCSFVLRFSDLYLASPKQILNIRDGGFDILMGLTAGLLFIAYKAWRQRTLVKPLLIATLAGLLVYGGGFYGQQVLKQQHPFVPEITLNTLSAKPVPLAQAFHGQGLVINLWATWCPPCVREMPVLMEAQTQWPNMAIVPVNQGESVAAIKGFFHAHSLAFEHALVDSRSQLSQAVGSSVFPTTLFFDANGLLVDSHIGELSVPRLAAGIQKIEAAK</sequence>
<dbReference type="GO" id="GO:0008961">
    <property type="term" value="F:phosphatidylglycerol-prolipoprotein diacylglyceryl transferase activity"/>
    <property type="evidence" value="ECO:0007669"/>
    <property type="project" value="InterPro"/>
</dbReference>
<evidence type="ECO:0000313" key="5">
    <source>
        <dbReference type="Proteomes" id="UP000286976"/>
    </source>
</evidence>
<dbReference type="InterPro" id="IPR017937">
    <property type="entry name" value="Thioredoxin_CS"/>
</dbReference>
<dbReference type="Gene3D" id="3.40.30.10">
    <property type="entry name" value="Glutaredoxin"/>
    <property type="match status" value="1"/>
</dbReference>
<feature type="transmembrane region" description="Helical" evidence="2">
    <location>
        <begin position="111"/>
        <end position="128"/>
    </location>
</feature>
<dbReference type="GO" id="GO:0016209">
    <property type="term" value="F:antioxidant activity"/>
    <property type="evidence" value="ECO:0007669"/>
    <property type="project" value="InterPro"/>
</dbReference>
<keyword evidence="2" id="KW-1133">Transmembrane helix</keyword>
<dbReference type="AlphaFoldDB" id="A0A432XA67"/>
<name>A0A432XA67_9GAMM</name>
<dbReference type="PROSITE" id="PS51352">
    <property type="entry name" value="THIOREDOXIN_2"/>
    <property type="match status" value="1"/>
</dbReference>
<dbReference type="InterPro" id="IPR013766">
    <property type="entry name" value="Thioredoxin_domain"/>
</dbReference>
<dbReference type="EMBL" id="PIPQ01000001">
    <property type="protein sequence ID" value="RUO44305.1"/>
    <property type="molecule type" value="Genomic_DNA"/>
</dbReference>
<feature type="domain" description="Thioredoxin" evidence="3">
    <location>
        <begin position="133"/>
        <end position="271"/>
    </location>
</feature>
<dbReference type="Proteomes" id="UP000286976">
    <property type="component" value="Unassembled WGS sequence"/>
</dbReference>
<dbReference type="Pfam" id="PF00578">
    <property type="entry name" value="AhpC-TSA"/>
    <property type="match status" value="1"/>
</dbReference>
<keyword evidence="5" id="KW-1185">Reference proteome</keyword>
<dbReference type="InterPro" id="IPR000866">
    <property type="entry name" value="AhpC/TSA"/>
</dbReference>
<evidence type="ECO:0000256" key="1">
    <source>
        <dbReference type="ARBA" id="ARBA00023284"/>
    </source>
</evidence>
<feature type="transmembrane region" description="Helical" evidence="2">
    <location>
        <begin position="83"/>
        <end position="99"/>
    </location>
</feature>
<keyword evidence="1" id="KW-0676">Redox-active center</keyword>
<gene>
    <name evidence="4" type="ORF">CWE15_03805</name>
</gene>
<dbReference type="InterPro" id="IPR036249">
    <property type="entry name" value="Thioredoxin-like_sf"/>
</dbReference>
<dbReference type="InterPro" id="IPR001640">
    <property type="entry name" value="Lgt"/>
</dbReference>
<keyword evidence="2" id="KW-0812">Transmembrane</keyword>
<keyword evidence="2" id="KW-0472">Membrane</keyword>
<dbReference type="InterPro" id="IPR050553">
    <property type="entry name" value="Thioredoxin_ResA/DsbE_sf"/>
</dbReference>
<dbReference type="SUPFAM" id="SSF52833">
    <property type="entry name" value="Thioredoxin-like"/>
    <property type="match status" value="1"/>
</dbReference>
<dbReference type="RefSeq" id="WP_126756707.1">
    <property type="nucleotide sequence ID" value="NZ_PIPQ01000001.1"/>
</dbReference>
<dbReference type="GO" id="GO:0015036">
    <property type="term" value="F:disulfide oxidoreductase activity"/>
    <property type="evidence" value="ECO:0007669"/>
    <property type="project" value="UniProtKB-ARBA"/>
</dbReference>